<accession>A0A0G0NBP5</accession>
<proteinExistence type="predicted"/>
<evidence type="ECO:0000313" key="2">
    <source>
        <dbReference type="Proteomes" id="UP000034181"/>
    </source>
</evidence>
<gene>
    <name evidence="1" type="ORF">US96_C0030G0006</name>
</gene>
<evidence type="ECO:0008006" key="3">
    <source>
        <dbReference type="Google" id="ProtNLM"/>
    </source>
</evidence>
<reference evidence="1 2" key="1">
    <citation type="journal article" date="2015" name="Nature">
        <title>rRNA introns, odd ribosomes, and small enigmatic genomes across a large radiation of phyla.</title>
        <authorList>
            <person name="Brown C.T."/>
            <person name="Hug L.A."/>
            <person name="Thomas B.C."/>
            <person name="Sharon I."/>
            <person name="Castelle C.J."/>
            <person name="Singh A."/>
            <person name="Wilkins M.J."/>
            <person name="Williams K.H."/>
            <person name="Banfield J.F."/>
        </authorList>
    </citation>
    <scope>NUCLEOTIDE SEQUENCE [LARGE SCALE GENOMIC DNA]</scope>
</reference>
<dbReference type="Proteomes" id="UP000034181">
    <property type="component" value="Unassembled WGS sequence"/>
</dbReference>
<evidence type="ECO:0000313" key="1">
    <source>
        <dbReference type="EMBL" id="KKQ74526.1"/>
    </source>
</evidence>
<protein>
    <recommendedName>
        <fullName evidence="3">Toxin-antitoxin system, toxin component</fullName>
    </recommendedName>
</protein>
<sequence length="94" mass="11158">MDYKFDYSLEKNAVLKQTRGIGFEDIIQAIESGKLLDNKDNPNQKKYPGQKLFVVKIKTYAYGVPYVIDHERQIFFLKTFYPSRKLTKEYIKKL</sequence>
<organism evidence="1 2">
    <name type="scientific">Candidatus Woesebacteria bacterium GW2011_GWB1_38_5b</name>
    <dbReference type="NCBI Taxonomy" id="1618569"/>
    <lineage>
        <taxon>Bacteria</taxon>
        <taxon>Candidatus Woeseibacteriota</taxon>
    </lineage>
</organism>
<dbReference type="AlphaFoldDB" id="A0A0G0NBP5"/>
<dbReference type="EMBL" id="LBUZ01000030">
    <property type="protein sequence ID" value="KKQ74526.1"/>
    <property type="molecule type" value="Genomic_DNA"/>
</dbReference>
<comment type="caution">
    <text evidence="1">The sequence shown here is derived from an EMBL/GenBank/DDBJ whole genome shotgun (WGS) entry which is preliminary data.</text>
</comment>
<name>A0A0G0NBP5_9BACT</name>